<keyword evidence="2" id="KW-1185">Reference proteome</keyword>
<dbReference type="Proteomes" id="UP000031512">
    <property type="component" value="Unassembled WGS sequence"/>
</dbReference>
<accession>L1L9A3</accession>
<proteinExistence type="predicted"/>
<evidence type="ECO:0000313" key="2">
    <source>
        <dbReference type="Proteomes" id="UP000031512"/>
    </source>
</evidence>
<dbReference type="eggNOG" id="ENOG502RSZ4">
    <property type="taxonomic scope" value="Eukaryota"/>
</dbReference>
<protein>
    <submittedName>
        <fullName evidence="1">Uncharacterized protein</fullName>
    </submittedName>
</protein>
<evidence type="ECO:0000313" key="1">
    <source>
        <dbReference type="EMBL" id="EKX71992.1"/>
    </source>
</evidence>
<gene>
    <name evidence="1" type="ORF">BEWA_016700</name>
</gene>
<organism evidence="1 2">
    <name type="scientific">Theileria equi strain WA</name>
    <dbReference type="NCBI Taxonomy" id="1537102"/>
    <lineage>
        <taxon>Eukaryota</taxon>
        <taxon>Sar</taxon>
        <taxon>Alveolata</taxon>
        <taxon>Apicomplexa</taxon>
        <taxon>Aconoidasida</taxon>
        <taxon>Piroplasmida</taxon>
        <taxon>Theileriidae</taxon>
        <taxon>Theileria</taxon>
    </lineage>
</organism>
<comment type="caution">
    <text evidence="1">The sequence shown here is derived from an EMBL/GenBank/DDBJ whole genome shotgun (WGS) entry which is preliminary data.</text>
</comment>
<sequence>MASPSPSVIIDISKDITSGDGPGSITYTVHNGENGGQVSLTKEEDPQGSGFFKLTHSPSNRVPRDTFTVKEVRYGGADVQELRHDENILYLAVWYWEKHDGLNTPLLVEVKIQGGTYKYYTTKGNGNSWTSDIDPPSPLTDDELERKLEYLNCQHNKAATLDISLENSQKHANSSRYCCSKHENDGEAKVSVSEVPVYCQVQNHKSTSNITAYKHSISDSYGKLSGIKFYENDGQDKRRNIKLKEVSFPNIWCQSIYAFYCEKRDPVLIYVDSSVQTNVQGWYKKNPPNDDNVTWIKLQGIPDDIKPETINNCSNKEINTLVEVLSNAGCPNLGRCAVTPEKAELAAAQQGDSDTRDSQTNSSNWQVILAVLTGTGVVSGLVGFAGNVNAEKPPVETTHKERNLVPFNPDTFMAEK</sequence>
<reference evidence="1 2" key="1">
    <citation type="journal article" date="2012" name="BMC Genomics">
        <title>Comparative genomic analysis and phylogenetic position of Theileria equi.</title>
        <authorList>
            <person name="Kappmeyer L.S."/>
            <person name="Thiagarajan M."/>
            <person name="Herndon D.R."/>
            <person name="Ramsay J.D."/>
            <person name="Caler E."/>
            <person name="Djikeng A."/>
            <person name="Gillespie J.J."/>
            <person name="Lau A.O."/>
            <person name="Roalson E.H."/>
            <person name="Silva J.C."/>
            <person name="Silva M.G."/>
            <person name="Suarez C.E."/>
            <person name="Ueti M.W."/>
            <person name="Nene V.M."/>
            <person name="Mealey R.H."/>
            <person name="Knowles D.P."/>
            <person name="Brayton K.A."/>
        </authorList>
    </citation>
    <scope>NUCLEOTIDE SEQUENCE [LARGE SCALE GENOMIC DNA]</scope>
    <source>
        <strain evidence="1 2">WA</strain>
    </source>
</reference>
<dbReference type="AlphaFoldDB" id="L1L9A3"/>
<dbReference type="VEuPathDB" id="PiroplasmaDB:BEWA_016700"/>
<dbReference type="EMBL" id="ACOU01000008">
    <property type="protein sequence ID" value="EKX71992.1"/>
    <property type="molecule type" value="Genomic_DNA"/>
</dbReference>
<dbReference type="KEGG" id="beq:BEWA_016700"/>
<dbReference type="RefSeq" id="XP_004831444.1">
    <property type="nucleotide sequence ID" value="XM_004831387.1"/>
</dbReference>
<dbReference type="GeneID" id="15804905"/>
<name>L1L9A3_THEEQ</name>